<sequence>MGSGNPLSFLLTPERFLNVSLKPLNTVRKQLDQQVKDYYSYNTHYGCIDVNSPNFDYDANVDNNDCQHLSNAPFSFGAGYVTCTSSSTDTGDNLCENLNNKNPFLAAKSRRTTAWDGDADSRV</sequence>
<proteinExistence type="predicted"/>
<protein>
    <submittedName>
        <fullName evidence="1">Uncharacterized protein</fullName>
    </submittedName>
</protein>
<dbReference type="Proteomes" id="UP000014500">
    <property type="component" value="Unassembled WGS sequence"/>
</dbReference>
<evidence type="ECO:0000313" key="1">
    <source>
        <dbReference type="EnsemblMetazoa" id="SMAR005924-PA"/>
    </source>
</evidence>
<keyword evidence="2" id="KW-1185">Reference proteome</keyword>
<reference evidence="2" key="1">
    <citation type="submission" date="2011-05" db="EMBL/GenBank/DDBJ databases">
        <authorList>
            <person name="Richards S.R."/>
            <person name="Qu J."/>
            <person name="Jiang H."/>
            <person name="Jhangiani S.N."/>
            <person name="Agravi P."/>
            <person name="Goodspeed R."/>
            <person name="Gross S."/>
            <person name="Mandapat C."/>
            <person name="Jackson L."/>
            <person name="Mathew T."/>
            <person name="Pu L."/>
            <person name="Thornton R."/>
            <person name="Saada N."/>
            <person name="Wilczek-Boney K.B."/>
            <person name="Lee S."/>
            <person name="Kovar C."/>
            <person name="Wu Y."/>
            <person name="Scherer S.E."/>
            <person name="Worley K.C."/>
            <person name="Muzny D.M."/>
            <person name="Gibbs R."/>
        </authorList>
    </citation>
    <scope>NUCLEOTIDE SEQUENCE</scope>
    <source>
        <strain evidence="2">Brora</strain>
    </source>
</reference>
<reference evidence="1" key="2">
    <citation type="submission" date="2015-02" db="UniProtKB">
        <authorList>
            <consortium name="EnsemblMetazoa"/>
        </authorList>
    </citation>
    <scope>IDENTIFICATION</scope>
</reference>
<accession>T1IXJ1</accession>
<dbReference type="EMBL" id="JH431648">
    <property type="status" value="NOT_ANNOTATED_CDS"/>
    <property type="molecule type" value="Genomic_DNA"/>
</dbReference>
<evidence type="ECO:0000313" key="2">
    <source>
        <dbReference type="Proteomes" id="UP000014500"/>
    </source>
</evidence>
<name>T1IXJ1_STRMM</name>
<dbReference type="STRING" id="126957.T1IXJ1"/>
<dbReference type="HOGENOM" id="CLU_2018089_0_0_1"/>
<organism evidence="1 2">
    <name type="scientific">Strigamia maritima</name>
    <name type="common">European centipede</name>
    <name type="synonym">Geophilus maritimus</name>
    <dbReference type="NCBI Taxonomy" id="126957"/>
    <lineage>
        <taxon>Eukaryota</taxon>
        <taxon>Metazoa</taxon>
        <taxon>Ecdysozoa</taxon>
        <taxon>Arthropoda</taxon>
        <taxon>Myriapoda</taxon>
        <taxon>Chilopoda</taxon>
        <taxon>Pleurostigmophora</taxon>
        <taxon>Geophilomorpha</taxon>
        <taxon>Linotaeniidae</taxon>
        <taxon>Strigamia</taxon>
    </lineage>
</organism>
<dbReference type="EnsemblMetazoa" id="SMAR005924-RA">
    <property type="protein sequence ID" value="SMAR005924-PA"/>
    <property type="gene ID" value="SMAR005924"/>
</dbReference>
<dbReference type="AlphaFoldDB" id="T1IXJ1"/>